<dbReference type="Proteomes" id="UP000019402">
    <property type="component" value="Unassembled WGS sequence"/>
</dbReference>
<dbReference type="RefSeq" id="WP_027471986.1">
    <property type="nucleotide sequence ID" value="NZ_BAMD01000016.1"/>
</dbReference>
<protein>
    <recommendedName>
        <fullName evidence="3">DKNYY family protein</fullName>
    </recommendedName>
</protein>
<dbReference type="InterPro" id="IPR027375">
    <property type="entry name" value="DKNYY"/>
</dbReference>
<accession>W7YKU0</accession>
<dbReference type="OrthoDB" id="2652472at2"/>
<comment type="caution">
    <text evidence="1">The sequence shown here is derived from an EMBL/GenBank/DDBJ whole genome shotgun (WGS) entry which is preliminary data.</text>
</comment>
<evidence type="ECO:0008006" key="3">
    <source>
        <dbReference type="Google" id="ProtNLM"/>
    </source>
</evidence>
<dbReference type="Pfam" id="PF13644">
    <property type="entry name" value="DKNYY"/>
    <property type="match status" value="2"/>
</dbReference>
<organism evidence="1 2">
    <name type="scientific">Saccharicrinis fermentans DSM 9555 = JCM 21142</name>
    <dbReference type="NCBI Taxonomy" id="869213"/>
    <lineage>
        <taxon>Bacteria</taxon>
        <taxon>Pseudomonadati</taxon>
        <taxon>Bacteroidota</taxon>
        <taxon>Bacteroidia</taxon>
        <taxon>Marinilabiliales</taxon>
        <taxon>Marinilabiliaceae</taxon>
        <taxon>Saccharicrinis</taxon>
    </lineage>
</organism>
<reference evidence="1 2" key="1">
    <citation type="journal article" date="2014" name="Genome Announc.">
        <title>Draft Genome Sequence of Cytophaga fermentans JCM 21142T, a Facultative Anaerobe Isolated from Marine Mud.</title>
        <authorList>
            <person name="Starns D."/>
            <person name="Oshima K."/>
            <person name="Suda W."/>
            <person name="Iino T."/>
            <person name="Yuki M."/>
            <person name="Inoue J."/>
            <person name="Kitamura K."/>
            <person name="Iida T."/>
            <person name="Darby A."/>
            <person name="Hattori M."/>
            <person name="Ohkuma M."/>
        </authorList>
    </citation>
    <scope>NUCLEOTIDE SEQUENCE [LARGE SCALE GENOMIC DNA]</scope>
    <source>
        <strain evidence="1 2">JCM 21142</strain>
    </source>
</reference>
<keyword evidence="2" id="KW-1185">Reference proteome</keyword>
<dbReference type="STRING" id="869213.GCA_000517085_02371"/>
<sequence>MSTVSIVITIIILAGFLLFTSCKHFSGAVNKELSDSYYYNRNKSAIQYSPMGNWFELGNTKMDADVASFEVLGRDYGKDMHKIYFKASDISNEVDYATFWVKEHFAFDQNHVYVAIEYLPYELVENVPSSKKLLIIEGANPQSFVNINNDWSKDDKLYFYNYQAVEVDYASFEILNETCSKDKNTVYLHHKDGIIASDIDVVSVQVIDKHYVADRDRLYSFERWEEDSEKAMTIIPLLDARTIEVLEHGYLLVDDGVYYNNVRMPMAHRASFKIWKDTYYGVDKNYVYYCEMPIEGADQESFHVFAYQSYAKDKNNAYYVGKPMKGVDVESFGPKDKNGSGLFKDKNHIYRGDEIVRE</sequence>
<dbReference type="AlphaFoldDB" id="W7YKU0"/>
<dbReference type="EMBL" id="BAMD01000016">
    <property type="protein sequence ID" value="GAF02979.1"/>
    <property type="molecule type" value="Genomic_DNA"/>
</dbReference>
<evidence type="ECO:0000313" key="2">
    <source>
        <dbReference type="Proteomes" id="UP000019402"/>
    </source>
</evidence>
<gene>
    <name evidence="1" type="ORF">JCM21142_41631</name>
</gene>
<proteinExistence type="predicted"/>
<evidence type="ECO:0000313" key="1">
    <source>
        <dbReference type="EMBL" id="GAF02979.1"/>
    </source>
</evidence>
<dbReference type="eggNOG" id="COG0515">
    <property type="taxonomic scope" value="Bacteria"/>
</dbReference>
<name>W7YKU0_9BACT</name>